<evidence type="ECO:0000313" key="1">
    <source>
        <dbReference type="EMBL" id="SBS80456.1"/>
    </source>
</evidence>
<dbReference type="EMBL" id="FLQU01000078">
    <property type="protein sequence ID" value="SBS80456.1"/>
    <property type="molecule type" value="Genomic_DNA"/>
</dbReference>
<protein>
    <submittedName>
        <fullName evidence="2">Uncharacterized protein</fullName>
    </submittedName>
</protein>
<name>A0A1A8VN95_PLAOA</name>
<evidence type="ECO:0000313" key="4">
    <source>
        <dbReference type="Proteomes" id="UP000078560"/>
    </source>
</evidence>
<accession>A0A1A8VN95</accession>
<dbReference type="AlphaFoldDB" id="A0A1A8VN95"/>
<gene>
    <name evidence="2" type="ORF">POVCU1_004810</name>
    <name evidence="1" type="ORF">POVCU2_0005480</name>
</gene>
<reference evidence="3 4" key="1">
    <citation type="submission" date="2016-05" db="EMBL/GenBank/DDBJ databases">
        <authorList>
            <person name="Naeem Raeece"/>
        </authorList>
    </citation>
    <scope>NUCLEOTIDE SEQUENCE [LARGE SCALE GENOMIC DNA]</scope>
</reference>
<reference evidence="2" key="2">
    <citation type="submission" date="2016-05" db="EMBL/GenBank/DDBJ databases">
        <authorList>
            <person name="Lavstsen T."/>
            <person name="Jespersen J.S."/>
        </authorList>
    </citation>
    <scope>NUCLEOTIDE SEQUENCE [LARGE SCALE GENOMIC DNA]</scope>
</reference>
<proteinExistence type="predicted"/>
<organism evidence="2 3">
    <name type="scientific">Plasmodium ovale curtisi</name>
    <dbReference type="NCBI Taxonomy" id="864141"/>
    <lineage>
        <taxon>Eukaryota</taxon>
        <taxon>Sar</taxon>
        <taxon>Alveolata</taxon>
        <taxon>Apicomplexa</taxon>
        <taxon>Aconoidasida</taxon>
        <taxon>Haemosporida</taxon>
        <taxon>Plasmodiidae</taxon>
        <taxon>Plasmodium</taxon>
        <taxon>Plasmodium (Plasmodium)</taxon>
    </lineage>
</organism>
<dbReference type="EMBL" id="FLQV01000093">
    <property type="protein sequence ID" value="SBS81121.1"/>
    <property type="molecule type" value="Genomic_DNA"/>
</dbReference>
<dbReference type="Proteomes" id="UP000078560">
    <property type="component" value="Unassembled WGS sequence"/>
</dbReference>
<evidence type="ECO:0000313" key="2">
    <source>
        <dbReference type="EMBL" id="SBS81121.1"/>
    </source>
</evidence>
<evidence type="ECO:0000313" key="3">
    <source>
        <dbReference type="Proteomes" id="UP000078546"/>
    </source>
</evidence>
<sequence length="91" mass="10434">MGKKENENSLKKMSNIIERFLFKNALQHELNCEQMYMDIYVCTNIICTLTDKNGKVGARDKTEATAKKQCLKSKDCQGREEANFKPGDKPE</sequence>
<dbReference type="Proteomes" id="UP000078546">
    <property type="component" value="Unassembled WGS sequence"/>
</dbReference>